<keyword evidence="1" id="KW-0812">Transmembrane</keyword>
<reference evidence="3" key="1">
    <citation type="journal article" date="2019" name="Int. J. Syst. Evol. Microbiol.">
        <title>The Global Catalogue of Microorganisms (GCM) 10K type strain sequencing project: providing services to taxonomists for standard genome sequencing and annotation.</title>
        <authorList>
            <consortium name="The Broad Institute Genomics Platform"/>
            <consortium name="The Broad Institute Genome Sequencing Center for Infectious Disease"/>
            <person name="Wu L."/>
            <person name="Ma J."/>
        </authorList>
    </citation>
    <scope>NUCLEOTIDE SEQUENCE [LARGE SCALE GENOMIC DNA]</scope>
    <source>
        <strain evidence="3">KCTC 3950</strain>
    </source>
</reference>
<comment type="caution">
    <text evidence="2">The sequence shown here is derived from an EMBL/GenBank/DDBJ whole genome shotgun (WGS) entry which is preliminary data.</text>
</comment>
<dbReference type="RefSeq" id="WP_377603263.1">
    <property type="nucleotide sequence ID" value="NZ_JBHUME010000008.1"/>
</dbReference>
<evidence type="ECO:0000313" key="2">
    <source>
        <dbReference type="EMBL" id="MFD2613264.1"/>
    </source>
</evidence>
<evidence type="ECO:0000256" key="1">
    <source>
        <dbReference type="SAM" id="Phobius"/>
    </source>
</evidence>
<feature type="transmembrane region" description="Helical" evidence="1">
    <location>
        <begin position="35"/>
        <end position="55"/>
    </location>
</feature>
<dbReference type="Proteomes" id="UP001597541">
    <property type="component" value="Unassembled WGS sequence"/>
</dbReference>
<name>A0ABW5PFF6_9BACL</name>
<keyword evidence="1" id="KW-0472">Membrane</keyword>
<evidence type="ECO:0008006" key="4">
    <source>
        <dbReference type="Google" id="ProtNLM"/>
    </source>
</evidence>
<feature type="transmembrane region" description="Helical" evidence="1">
    <location>
        <begin position="6"/>
        <end position="23"/>
    </location>
</feature>
<dbReference type="EMBL" id="JBHUME010000008">
    <property type="protein sequence ID" value="MFD2613264.1"/>
    <property type="molecule type" value="Genomic_DNA"/>
</dbReference>
<keyword evidence="3" id="KW-1185">Reference proteome</keyword>
<protein>
    <recommendedName>
        <fullName evidence="4">Signal transduction histidine kinase</fullName>
    </recommendedName>
</protein>
<accession>A0ABW5PFF6</accession>
<evidence type="ECO:0000313" key="3">
    <source>
        <dbReference type="Proteomes" id="UP001597541"/>
    </source>
</evidence>
<gene>
    <name evidence="2" type="ORF">ACFSUF_12610</name>
</gene>
<keyword evidence="1" id="KW-1133">Transmembrane helix</keyword>
<organism evidence="2 3">
    <name type="scientific">Paenibacillus gansuensis</name>
    <dbReference type="NCBI Taxonomy" id="306542"/>
    <lineage>
        <taxon>Bacteria</taxon>
        <taxon>Bacillati</taxon>
        <taxon>Bacillota</taxon>
        <taxon>Bacilli</taxon>
        <taxon>Bacillales</taxon>
        <taxon>Paenibacillaceae</taxon>
        <taxon>Paenibacillus</taxon>
    </lineage>
</organism>
<sequence>MFSETNLIFIIVAFAFAAVLIMSRNSIAPPFRRGLALIALVMVVFAFFLIVYSFLHLGDQPQSLEQLY</sequence>
<proteinExistence type="predicted"/>